<evidence type="ECO:0000313" key="1">
    <source>
        <dbReference type="EMBL" id="SFJ82465.1"/>
    </source>
</evidence>
<dbReference type="RefSeq" id="WP_075036278.1">
    <property type="nucleotide sequence ID" value="NZ_FOSB01000004.1"/>
</dbReference>
<evidence type="ECO:0000313" key="2">
    <source>
        <dbReference type="Proteomes" id="UP000183557"/>
    </source>
</evidence>
<keyword evidence="2" id="KW-1185">Reference proteome</keyword>
<dbReference type="AlphaFoldDB" id="A0A1I3UHX7"/>
<sequence>MSKRKIIISLLVISLLGNVLFFYKWQQQASIIEQKHMDFLDKTVHLKAFSVDDHSIFSRQRLGMLHRLSVATSGVSYATQLYEVDSPITLEVTKTLTDFERILNEKYIPVVQKINHSEEPISKEDKQMLLQLGNHYEKADFPESKKVSTIGLATYMESVNKFIELEKEAGD</sequence>
<gene>
    <name evidence="1" type="ORF">SAMN04487936_104332</name>
</gene>
<accession>A0A1I3UHX7</accession>
<organism evidence="1 2">
    <name type="scientific">Halobacillus dabanensis</name>
    <dbReference type="NCBI Taxonomy" id="240302"/>
    <lineage>
        <taxon>Bacteria</taxon>
        <taxon>Bacillati</taxon>
        <taxon>Bacillota</taxon>
        <taxon>Bacilli</taxon>
        <taxon>Bacillales</taxon>
        <taxon>Bacillaceae</taxon>
        <taxon>Halobacillus</taxon>
    </lineage>
</organism>
<dbReference type="OrthoDB" id="9896759at2"/>
<protein>
    <submittedName>
        <fullName evidence="1">Uncharacterized protein</fullName>
    </submittedName>
</protein>
<reference evidence="2" key="1">
    <citation type="submission" date="2016-10" db="EMBL/GenBank/DDBJ databases">
        <authorList>
            <person name="Varghese N."/>
            <person name="Submissions S."/>
        </authorList>
    </citation>
    <scope>NUCLEOTIDE SEQUENCE [LARGE SCALE GENOMIC DNA]</scope>
    <source>
        <strain evidence="2">CGMCC 1.3704</strain>
    </source>
</reference>
<name>A0A1I3UHX7_HALDA</name>
<dbReference type="EMBL" id="FOSB01000004">
    <property type="protein sequence ID" value="SFJ82465.1"/>
    <property type="molecule type" value="Genomic_DNA"/>
</dbReference>
<proteinExistence type="predicted"/>
<dbReference type="Proteomes" id="UP000183557">
    <property type="component" value="Unassembled WGS sequence"/>
</dbReference>